<dbReference type="SUPFAM" id="SSF52833">
    <property type="entry name" value="Thioredoxin-like"/>
    <property type="match status" value="1"/>
</dbReference>
<dbReference type="InterPro" id="IPR036249">
    <property type="entry name" value="Thioredoxin-like_sf"/>
</dbReference>
<dbReference type="EMBL" id="PFEU01000006">
    <property type="protein sequence ID" value="PJE77168.1"/>
    <property type="molecule type" value="Genomic_DNA"/>
</dbReference>
<reference evidence="2" key="1">
    <citation type="submission" date="2017-09" db="EMBL/GenBank/DDBJ databases">
        <title>Depth-based differentiation of microbial function through sediment-hosted aquifers and enrichment of novel symbionts in the deep terrestrial subsurface.</title>
        <authorList>
            <person name="Probst A.J."/>
            <person name="Ladd B."/>
            <person name="Jarett J.K."/>
            <person name="Geller-Mcgrath D.E."/>
            <person name="Sieber C.M.K."/>
            <person name="Emerson J.B."/>
            <person name="Anantharaman K."/>
            <person name="Thomas B.C."/>
            <person name="Malmstrom R."/>
            <person name="Stieglmeier M."/>
            <person name="Klingl A."/>
            <person name="Woyke T."/>
            <person name="Ryan C.M."/>
            <person name="Banfield J.F."/>
        </authorList>
    </citation>
    <scope>NUCLEOTIDE SEQUENCE [LARGE SCALE GENOMIC DNA]</scope>
</reference>
<gene>
    <name evidence="1" type="ORF">COV05_00975</name>
</gene>
<organism evidence="1 2">
    <name type="scientific">Candidatus Uhrbacteria bacterium CG10_big_fil_rev_8_21_14_0_10_48_16</name>
    <dbReference type="NCBI Taxonomy" id="1975038"/>
    <lineage>
        <taxon>Bacteria</taxon>
        <taxon>Candidatus Uhriibacteriota</taxon>
    </lineage>
</organism>
<accession>A0A2M8LIA1</accession>
<protein>
    <submittedName>
        <fullName evidence="1">Ferredoxin</fullName>
    </submittedName>
</protein>
<name>A0A2M8LIA1_9BACT</name>
<evidence type="ECO:0000313" key="2">
    <source>
        <dbReference type="Proteomes" id="UP000231436"/>
    </source>
</evidence>
<proteinExistence type="predicted"/>
<dbReference type="Proteomes" id="UP000231436">
    <property type="component" value="Unassembled WGS sequence"/>
</dbReference>
<dbReference type="CDD" id="cd02980">
    <property type="entry name" value="TRX_Fd_family"/>
    <property type="match status" value="1"/>
</dbReference>
<dbReference type="Gene3D" id="3.40.30.10">
    <property type="entry name" value="Glutaredoxin"/>
    <property type="match status" value="1"/>
</dbReference>
<dbReference type="AlphaFoldDB" id="A0A2M8LIA1"/>
<evidence type="ECO:0000313" key="1">
    <source>
        <dbReference type="EMBL" id="PJE77168.1"/>
    </source>
</evidence>
<sequence>MYTLDQTHRKLVLVCTNNRQDGRACCAEQGAVDLHRKLKNAVAARDPRIRVSQSGCLDHCNTGVTVVIMPDNIWLGRVMDHDIPELVNLITS</sequence>
<comment type="caution">
    <text evidence="1">The sequence shown here is derived from an EMBL/GenBank/DDBJ whole genome shotgun (WGS) entry which is preliminary data.</text>
</comment>